<organism evidence="2 3">
    <name type="scientific">Kocuria atrinae</name>
    <dbReference type="NCBI Taxonomy" id="592377"/>
    <lineage>
        <taxon>Bacteria</taxon>
        <taxon>Bacillati</taxon>
        <taxon>Actinomycetota</taxon>
        <taxon>Actinomycetes</taxon>
        <taxon>Micrococcales</taxon>
        <taxon>Micrococcaceae</taxon>
        <taxon>Kocuria</taxon>
    </lineage>
</organism>
<feature type="compositionally biased region" description="Polar residues" evidence="1">
    <location>
        <begin position="19"/>
        <end position="38"/>
    </location>
</feature>
<comment type="caution">
    <text evidence="2">The sequence shown here is derived from an EMBL/GenBank/DDBJ whole genome shotgun (WGS) entry which is preliminary data.</text>
</comment>
<protein>
    <submittedName>
        <fullName evidence="2">Uncharacterized protein</fullName>
    </submittedName>
</protein>
<name>A0ABN2XUZ7_9MICC</name>
<evidence type="ECO:0000313" key="2">
    <source>
        <dbReference type="EMBL" id="GAA2117406.1"/>
    </source>
</evidence>
<feature type="compositionally biased region" description="Basic and acidic residues" evidence="1">
    <location>
        <begin position="1"/>
        <end position="16"/>
    </location>
</feature>
<evidence type="ECO:0000256" key="1">
    <source>
        <dbReference type="SAM" id="MobiDB-lite"/>
    </source>
</evidence>
<evidence type="ECO:0000313" key="3">
    <source>
        <dbReference type="Proteomes" id="UP001500166"/>
    </source>
</evidence>
<accession>A0ABN2XUZ7</accession>
<keyword evidence="3" id="KW-1185">Reference proteome</keyword>
<dbReference type="Proteomes" id="UP001500166">
    <property type="component" value="Unassembled WGS sequence"/>
</dbReference>
<dbReference type="EMBL" id="BAAAQA010000016">
    <property type="protein sequence ID" value="GAA2117406.1"/>
    <property type="molecule type" value="Genomic_DNA"/>
</dbReference>
<feature type="compositionally biased region" description="Basic and acidic residues" evidence="1">
    <location>
        <begin position="53"/>
        <end position="70"/>
    </location>
</feature>
<gene>
    <name evidence="2" type="ORF">GCM10009824_16820</name>
</gene>
<feature type="region of interest" description="Disordered" evidence="1">
    <location>
        <begin position="1"/>
        <end position="101"/>
    </location>
</feature>
<sequence length="101" mass="11525">MGEQREDERDQKDRARNARTPSHQGQRTVAQDHLSSYQDRGRGGMILGLQRPKIVEERNGSKEHQRDTKPNRQWTGAVKTLPHGGGSRWGGDYHPPQSWGK</sequence>
<reference evidence="2 3" key="1">
    <citation type="journal article" date="2019" name="Int. J. Syst. Evol. Microbiol.">
        <title>The Global Catalogue of Microorganisms (GCM) 10K type strain sequencing project: providing services to taxonomists for standard genome sequencing and annotation.</title>
        <authorList>
            <consortium name="The Broad Institute Genomics Platform"/>
            <consortium name="The Broad Institute Genome Sequencing Center for Infectious Disease"/>
            <person name="Wu L."/>
            <person name="Ma J."/>
        </authorList>
    </citation>
    <scope>NUCLEOTIDE SEQUENCE [LARGE SCALE GENOMIC DNA]</scope>
    <source>
        <strain evidence="2 3">JCM 15914</strain>
    </source>
</reference>
<proteinExistence type="predicted"/>